<reference evidence="2" key="1">
    <citation type="journal article" date="2023" name="Mol. Phylogenet. Evol.">
        <title>Genome-scale phylogeny and comparative genomics of the fungal order Sordariales.</title>
        <authorList>
            <person name="Hensen N."/>
            <person name="Bonometti L."/>
            <person name="Westerberg I."/>
            <person name="Brannstrom I.O."/>
            <person name="Guillou S."/>
            <person name="Cros-Aarteil S."/>
            <person name="Calhoun S."/>
            <person name="Haridas S."/>
            <person name="Kuo A."/>
            <person name="Mondo S."/>
            <person name="Pangilinan J."/>
            <person name="Riley R."/>
            <person name="LaButti K."/>
            <person name="Andreopoulos B."/>
            <person name="Lipzen A."/>
            <person name="Chen C."/>
            <person name="Yan M."/>
            <person name="Daum C."/>
            <person name="Ng V."/>
            <person name="Clum A."/>
            <person name="Steindorff A."/>
            <person name="Ohm R.A."/>
            <person name="Martin F."/>
            <person name="Silar P."/>
            <person name="Natvig D.O."/>
            <person name="Lalanne C."/>
            <person name="Gautier V."/>
            <person name="Ament-Velasquez S.L."/>
            <person name="Kruys A."/>
            <person name="Hutchinson M.I."/>
            <person name="Powell A.J."/>
            <person name="Barry K."/>
            <person name="Miller A.N."/>
            <person name="Grigoriev I.V."/>
            <person name="Debuchy R."/>
            <person name="Gladieux P."/>
            <person name="Hiltunen Thoren M."/>
            <person name="Johannesson H."/>
        </authorList>
    </citation>
    <scope>NUCLEOTIDE SEQUENCE</scope>
    <source>
        <strain evidence="2">CBS 103.79</strain>
    </source>
</reference>
<feature type="region of interest" description="Disordered" evidence="1">
    <location>
        <begin position="138"/>
        <end position="201"/>
    </location>
</feature>
<feature type="compositionally biased region" description="Low complexity" evidence="1">
    <location>
        <begin position="1"/>
        <end position="32"/>
    </location>
</feature>
<feature type="region of interest" description="Disordered" evidence="1">
    <location>
        <begin position="1"/>
        <end position="120"/>
    </location>
</feature>
<evidence type="ECO:0000313" key="3">
    <source>
        <dbReference type="Proteomes" id="UP001303889"/>
    </source>
</evidence>
<feature type="compositionally biased region" description="Low complexity" evidence="1">
    <location>
        <begin position="75"/>
        <end position="85"/>
    </location>
</feature>
<reference evidence="2" key="2">
    <citation type="submission" date="2023-05" db="EMBL/GenBank/DDBJ databases">
        <authorList>
            <consortium name="Lawrence Berkeley National Laboratory"/>
            <person name="Steindorff A."/>
            <person name="Hensen N."/>
            <person name="Bonometti L."/>
            <person name="Westerberg I."/>
            <person name="Brannstrom I.O."/>
            <person name="Guillou S."/>
            <person name="Cros-Aarteil S."/>
            <person name="Calhoun S."/>
            <person name="Haridas S."/>
            <person name="Kuo A."/>
            <person name="Mondo S."/>
            <person name="Pangilinan J."/>
            <person name="Riley R."/>
            <person name="Labutti K."/>
            <person name="Andreopoulos B."/>
            <person name="Lipzen A."/>
            <person name="Chen C."/>
            <person name="Yanf M."/>
            <person name="Daum C."/>
            <person name="Ng V."/>
            <person name="Clum A."/>
            <person name="Ohm R."/>
            <person name="Martin F."/>
            <person name="Silar P."/>
            <person name="Natvig D."/>
            <person name="Lalanne C."/>
            <person name="Gautier V."/>
            <person name="Ament-Velasquez S.L."/>
            <person name="Kruys A."/>
            <person name="Hutchinson M.I."/>
            <person name="Powell A.J."/>
            <person name="Barry K."/>
            <person name="Miller A.N."/>
            <person name="Grigoriev I.V."/>
            <person name="Debuchy R."/>
            <person name="Gladieux P."/>
            <person name="Thoren M.H."/>
            <person name="Johannesson H."/>
        </authorList>
    </citation>
    <scope>NUCLEOTIDE SEQUENCE</scope>
    <source>
        <strain evidence="2">CBS 103.79</strain>
    </source>
</reference>
<protein>
    <submittedName>
        <fullName evidence="2">Uncharacterized protein</fullName>
    </submittedName>
</protein>
<evidence type="ECO:0000313" key="2">
    <source>
        <dbReference type="EMBL" id="KAK3906482.1"/>
    </source>
</evidence>
<keyword evidence="3" id="KW-1185">Reference proteome</keyword>
<gene>
    <name evidence="2" type="ORF">C8A05DRAFT_29606</name>
</gene>
<feature type="non-terminal residue" evidence="2">
    <location>
        <position position="201"/>
    </location>
</feature>
<sequence>MTSTASQPNQNPAQTPAAPAAAPSYASAAGANKKPTSSPLIATGSHPPVVVGTSATQNGKPSTAAPMNGRPNITPAVPVAAPPVARGTSSVANGGPDHARKSSVTISANAPAGHIVNGGPVGAHKNIQFGFNESPAIAHSTPQLGGAAPIPIPGSGNPRIQSPAHSPSPIPQMPQQSGGGQRAPSMPQAPVTFGSFPGDND</sequence>
<dbReference type="EMBL" id="MU855325">
    <property type="protein sequence ID" value="KAK3906482.1"/>
    <property type="molecule type" value="Genomic_DNA"/>
</dbReference>
<dbReference type="Proteomes" id="UP001303889">
    <property type="component" value="Unassembled WGS sequence"/>
</dbReference>
<organism evidence="2 3">
    <name type="scientific">Staphylotrichum tortipilum</name>
    <dbReference type="NCBI Taxonomy" id="2831512"/>
    <lineage>
        <taxon>Eukaryota</taxon>
        <taxon>Fungi</taxon>
        <taxon>Dikarya</taxon>
        <taxon>Ascomycota</taxon>
        <taxon>Pezizomycotina</taxon>
        <taxon>Sordariomycetes</taxon>
        <taxon>Sordariomycetidae</taxon>
        <taxon>Sordariales</taxon>
        <taxon>Chaetomiaceae</taxon>
        <taxon>Staphylotrichum</taxon>
    </lineage>
</organism>
<proteinExistence type="predicted"/>
<dbReference type="AlphaFoldDB" id="A0AAN6RWW1"/>
<comment type="caution">
    <text evidence="2">The sequence shown here is derived from an EMBL/GenBank/DDBJ whole genome shotgun (WGS) entry which is preliminary data.</text>
</comment>
<evidence type="ECO:0000256" key="1">
    <source>
        <dbReference type="SAM" id="MobiDB-lite"/>
    </source>
</evidence>
<name>A0AAN6RWW1_9PEZI</name>
<accession>A0AAN6RWW1</accession>